<dbReference type="Proteomes" id="UP001652432">
    <property type="component" value="Unassembled WGS sequence"/>
</dbReference>
<evidence type="ECO:0000256" key="2">
    <source>
        <dbReference type="SAM" id="MobiDB-lite"/>
    </source>
</evidence>
<comment type="caution">
    <text evidence="3">The sequence shown here is derived from an EMBL/GenBank/DDBJ whole genome shotgun (WGS) entry which is preliminary data.</text>
</comment>
<name>A0ABT2T6K5_9FIRM</name>
<evidence type="ECO:0000313" key="4">
    <source>
        <dbReference type="Proteomes" id="UP001652432"/>
    </source>
</evidence>
<protein>
    <submittedName>
        <fullName evidence="3">Uncharacterized protein</fullName>
    </submittedName>
</protein>
<organism evidence="3 4">
    <name type="scientific">Suilimivivens aceti</name>
    <dbReference type="NCBI Taxonomy" id="2981774"/>
    <lineage>
        <taxon>Bacteria</taxon>
        <taxon>Bacillati</taxon>
        <taxon>Bacillota</taxon>
        <taxon>Clostridia</taxon>
        <taxon>Lachnospirales</taxon>
        <taxon>Lachnospiraceae</taxon>
        <taxon>Suilimivivens</taxon>
    </lineage>
</organism>
<feature type="region of interest" description="Disordered" evidence="2">
    <location>
        <begin position="184"/>
        <end position="218"/>
    </location>
</feature>
<accession>A0ABT2T6K5</accession>
<keyword evidence="1" id="KW-0175">Coiled coil</keyword>
<sequence length="267" mass="30102">MRVKNISFYMGNNAVQRKHSEENKIIDGRGTAMASDSIAAKKAQAQKKAMKIIGDAFSGDKKIDDDLNERREKVRTLQKESGENRAAMKDLQDQREKLLEQGYAADSDEVKNLDEQVKSYAELISDTEDEIQMENAVVRQSKIERLKSDPMVKAREQADSVLEAASDEILGDLITEGKQHIDEKLEEEKKKAEEAKEKKEELEEQIEARKEDRKEQEKLTEDILEAAKEMENAGNTVSDAQQAIKTLMNKMSLVEDDVKGAAVDQGV</sequence>
<dbReference type="RefSeq" id="WP_262575923.1">
    <property type="nucleotide sequence ID" value="NZ_JAOQKJ010000020.1"/>
</dbReference>
<gene>
    <name evidence="3" type="ORF">OCV77_15645</name>
</gene>
<keyword evidence="4" id="KW-1185">Reference proteome</keyword>
<proteinExistence type="predicted"/>
<feature type="coiled-coil region" evidence="1">
    <location>
        <begin position="77"/>
        <end position="130"/>
    </location>
</feature>
<evidence type="ECO:0000313" key="3">
    <source>
        <dbReference type="EMBL" id="MCU6745904.1"/>
    </source>
</evidence>
<evidence type="ECO:0000256" key="1">
    <source>
        <dbReference type="SAM" id="Coils"/>
    </source>
</evidence>
<dbReference type="EMBL" id="JAOQKJ010000020">
    <property type="protein sequence ID" value="MCU6745904.1"/>
    <property type="molecule type" value="Genomic_DNA"/>
</dbReference>
<reference evidence="3 4" key="1">
    <citation type="journal article" date="2021" name="ISME Commun">
        <title>Automated analysis of genomic sequences facilitates high-throughput and comprehensive description of bacteria.</title>
        <authorList>
            <person name="Hitch T.C.A."/>
        </authorList>
    </citation>
    <scope>NUCLEOTIDE SEQUENCE [LARGE SCALE GENOMIC DNA]</scope>
    <source>
        <strain evidence="3 4">Sanger_18</strain>
    </source>
</reference>